<reference evidence="4" key="1">
    <citation type="journal article" date="2013" name="Nature">
        <title>Pan genome of the phytoplankton Emiliania underpins its global distribution.</title>
        <authorList>
            <person name="Read B.A."/>
            <person name="Kegel J."/>
            <person name="Klute M.J."/>
            <person name="Kuo A."/>
            <person name="Lefebvre S.C."/>
            <person name="Maumus F."/>
            <person name="Mayer C."/>
            <person name="Miller J."/>
            <person name="Monier A."/>
            <person name="Salamov A."/>
            <person name="Young J."/>
            <person name="Aguilar M."/>
            <person name="Claverie J.M."/>
            <person name="Frickenhaus S."/>
            <person name="Gonzalez K."/>
            <person name="Herman E.K."/>
            <person name="Lin Y.C."/>
            <person name="Napier J."/>
            <person name="Ogata H."/>
            <person name="Sarno A.F."/>
            <person name="Shmutz J."/>
            <person name="Schroeder D."/>
            <person name="de Vargas C."/>
            <person name="Verret F."/>
            <person name="von Dassow P."/>
            <person name="Valentin K."/>
            <person name="Van de Peer Y."/>
            <person name="Wheeler G."/>
            <person name="Dacks J.B."/>
            <person name="Delwiche C.F."/>
            <person name="Dyhrman S.T."/>
            <person name="Glockner G."/>
            <person name="John U."/>
            <person name="Richards T."/>
            <person name="Worden A.Z."/>
            <person name="Zhang X."/>
            <person name="Grigoriev I.V."/>
            <person name="Allen A.E."/>
            <person name="Bidle K."/>
            <person name="Borodovsky M."/>
            <person name="Bowler C."/>
            <person name="Brownlee C."/>
            <person name="Cock J.M."/>
            <person name="Elias M."/>
            <person name="Gladyshev V.N."/>
            <person name="Groth M."/>
            <person name="Guda C."/>
            <person name="Hadaegh A."/>
            <person name="Iglesias-Rodriguez M.D."/>
            <person name="Jenkins J."/>
            <person name="Jones B.M."/>
            <person name="Lawson T."/>
            <person name="Leese F."/>
            <person name="Lindquist E."/>
            <person name="Lobanov A."/>
            <person name="Lomsadze A."/>
            <person name="Malik S.B."/>
            <person name="Marsh M.E."/>
            <person name="Mackinder L."/>
            <person name="Mock T."/>
            <person name="Mueller-Roeber B."/>
            <person name="Pagarete A."/>
            <person name="Parker M."/>
            <person name="Probert I."/>
            <person name="Quesneville H."/>
            <person name="Raines C."/>
            <person name="Rensing S.A."/>
            <person name="Riano-Pachon D.M."/>
            <person name="Richier S."/>
            <person name="Rokitta S."/>
            <person name="Shiraiwa Y."/>
            <person name="Soanes D.M."/>
            <person name="van der Giezen M."/>
            <person name="Wahlund T.M."/>
            <person name="Williams B."/>
            <person name="Wilson W."/>
            <person name="Wolfe G."/>
            <person name="Wurch L.L."/>
        </authorList>
    </citation>
    <scope>NUCLEOTIDE SEQUENCE</scope>
</reference>
<evidence type="ECO:0000313" key="4">
    <source>
        <dbReference type="Proteomes" id="UP000013827"/>
    </source>
</evidence>
<dbReference type="InterPro" id="IPR011989">
    <property type="entry name" value="ARM-like"/>
</dbReference>
<dbReference type="HOGENOM" id="CLU_528337_0_0_1"/>
<evidence type="ECO:0000256" key="2">
    <source>
        <dbReference type="SAM" id="MobiDB-lite"/>
    </source>
</evidence>
<reference evidence="3" key="2">
    <citation type="submission" date="2024-10" db="UniProtKB">
        <authorList>
            <consortium name="EnsemblProtists"/>
        </authorList>
    </citation>
    <scope>IDENTIFICATION</scope>
</reference>
<evidence type="ECO:0008006" key="5">
    <source>
        <dbReference type="Google" id="ProtNLM"/>
    </source>
</evidence>
<feature type="region of interest" description="Disordered" evidence="2">
    <location>
        <begin position="189"/>
        <end position="211"/>
    </location>
</feature>
<dbReference type="GeneID" id="17270501"/>
<keyword evidence="1" id="KW-0175">Coiled coil</keyword>
<dbReference type="SUPFAM" id="SSF48371">
    <property type="entry name" value="ARM repeat"/>
    <property type="match status" value="1"/>
</dbReference>
<accession>A0A0D3JN70</accession>
<dbReference type="EnsemblProtists" id="EOD24955">
    <property type="protein sequence ID" value="EOD24955"/>
    <property type="gene ID" value="EMIHUDRAFT_238023"/>
</dbReference>
<organism evidence="3 4">
    <name type="scientific">Emiliania huxleyi (strain CCMP1516)</name>
    <dbReference type="NCBI Taxonomy" id="280463"/>
    <lineage>
        <taxon>Eukaryota</taxon>
        <taxon>Haptista</taxon>
        <taxon>Haptophyta</taxon>
        <taxon>Prymnesiophyceae</taxon>
        <taxon>Isochrysidales</taxon>
        <taxon>Noelaerhabdaceae</taxon>
        <taxon>Emiliania</taxon>
    </lineage>
</organism>
<keyword evidence="4" id="KW-1185">Reference proteome</keyword>
<name>A0A0D3JN70_EMIH1</name>
<dbReference type="KEGG" id="ehx:EMIHUDRAFT_238023"/>
<dbReference type="AlphaFoldDB" id="A0A0D3JN70"/>
<dbReference type="InterPro" id="IPR016024">
    <property type="entry name" value="ARM-type_fold"/>
</dbReference>
<protein>
    <recommendedName>
        <fullName evidence="5">Armadillo repeat-containing domain-containing protein</fullName>
    </recommendedName>
</protein>
<dbReference type="RefSeq" id="XP_005777384.1">
    <property type="nucleotide sequence ID" value="XM_005777327.1"/>
</dbReference>
<proteinExistence type="predicted"/>
<evidence type="ECO:0000313" key="3">
    <source>
        <dbReference type="EnsemblProtists" id="EOD24955"/>
    </source>
</evidence>
<feature type="coiled-coil region" evidence="1">
    <location>
        <begin position="403"/>
        <end position="437"/>
    </location>
</feature>
<dbReference type="Gene3D" id="1.25.10.10">
    <property type="entry name" value="Leucine-rich Repeat Variant"/>
    <property type="match status" value="1"/>
</dbReference>
<feature type="compositionally biased region" description="Polar residues" evidence="2">
    <location>
        <begin position="191"/>
        <end position="202"/>
    </location>
</feature>
<dbReference type="PaxDb" id="2903-EOD24955"/>
<sequence length="516" mass="52708">MCLVSSAESDSVKVNAAEVLNRELFETNVVPPLVAFLKGACELARVEATRALHNLLSCSAGDLRPALLQGGAVAPLVAALSNGSPFNQEGLPRSAPAPLCDIPVGSPLFQGESASILATLMQDSPETRVTVASAGAIPPLDLAAGALVKIAHPIVQSGGIPPLMALASEGSGDARAAATSLLRLIKRLPRTNETPLSPTPSARNGVEGATEDSAVQDAAVNAGGGGGRNGGGGEPVALSEVVSGVQQRVPPHETGEAERDGVESLSEAAGAVAGQVSAEALLDPVGGGAFATANGDEQSGDAAAEGDGIGEECAMLEALSARRTSLEDLPAWPTDCESGVLSDHASKEDEQMLQRVGALEAHVRRLAVANEQAKRPPPFSLSGRAQRLIVALGMRVQAVSTSNTELRAQVSELANAKAALKDEMAALGQQVARIREILDLEAGSTIVQTVDAANAMARWKQTCVDGIAQARAKPAWLMFEGGGGGCAGSGTRGGRRGYHDHDSVAIAYWFDTGSGM</sequence>
<evidence type="ECO:0000256" key="1">
    <source>
        <dbReference type="SAM" id="Coils"/>
    </source>
</evidence>
<dbReference type="Proteomes" id="UP000013827">
    <property type="component" value="Unassembled WGS sequence"/>
</dbReference>